<evidence type="ECO:0000313" key="2">
    <source>
        <dbReference type="Proteomes" id="UP000632273"/>
    </source>
</evidence>
<keyword evidence="2" id="KW-1185">Reference proteome</keyword>
<comment type="caution">
    <text evidence="1">The sequence shown here is derived from an EMBL/GenBank/DDBJ whole genome shotgun (WGS) entry which is preliminary data.</text>
</comment>
<evidence type="ECO:0000313" key="1">
    <source>
        <dbReference type="EMBL" id="GGE98508.1"/>
    </source>
</evidence>
<sequence>MHDVYNTRLGLAREVTGDWFEELEETVKALKQSSLEEVRLIEAEFTEGDCVIFTDQDMQEVLGVIYFQRRISE</sequence>
<organism evidence="1 2">
    <name type="scientific">Hymenobacter cavernae</name>
    <dbReference type="NCBI Taxonomy" id="2044852"/>
    <lineage>
        <taxon>Bacteria</taxon>
        <taxon>Pseudomonadati</taxon>
        <taxon>Bacteroidota</taxon>
        <taxon>Cytophagia</taxon>
        <taxon>Cytophagales</taxon>
        <taxon>Hymenobacteraceae</taxon>
        <taxon>Hymenobacter</taxon>
    </lineage>
</organism>
<protein>
    <submittedName>
        <fullName evidence="1">Uncharacterized protein</fullName>
    </submittedName>
</protein>
<proteinExistence type="predicted"/>
<gene>
    <name evidence="1" type="ORF">GCM10011383_06680</name>
</gene>
<reference evidence="2" key="1">
    <citation type="journal article" date="2019" name="Int. J. Syst. Evol. Microbiol.">
        <title>The Global Catalogue of Microorganisms (GCM) 10K type strain sequencing project: providing services to taxonomists for standard genome sequencing and annotation.</title>
        <authorList>
            <consortium name="The Broad Institute Genomics Platform"/>
            <consortium name="The Broad Institute Genome Sequencing Center for Infectious Disease"/>
            <person name="Wu L."/>
            <person name="Ma J."/>
        </authorList>
    </citation>
    <scope>NUCLEOTIDE SEQUENCE [LARGE SCALE GENOMIC DNA]</scope>
    <source>
        <strain evidence="2">CGMCC 1.15197</strain>
    </source>
</reference>
<accession>A0ABQ1TLI8</accession>
<name>A0ABQ1TLI8_9BACT</name>
<dbReference type="Proteomes" id="UP000632273">
    <property type="component" value="Unassembled WGS sequence"/>
</dbReference>
<dbReference type="EMBL" id="BMHT01000001">
    <property type="protein sequence ID" value="GGE98508.1"/>
    <property type="molecule type" value="Genomic_DNA"/>
</dbReference>